<dbReference type="GO" id="GO:0006313">
    <property type="term" value="P:DNA transposition"/>
    <property type="evidence" value="ECO:0007669"/>
    <property type="project" value="InterPro"/>
</dbReference>
<comment type="caution">
    <text evidence="3">The sequence shown here is derived from an EMBL/GenBank/DDBJ whole genome shotgun (WGS) entry which is preliminary data.</text>
</comment>
<dbReference type="Pfam" id="PF01797">
    <property type="entry name" value="Y1_Tnp"/>
    <property type="match status" value="1"/>
</dbReference>
<dbReference type="EMBL" id="BARV01004539">
    <property type="protein sequence ID" value="GAI18283.1"/>
    <property type="molecule type" value="Genomic_DNA"/>
</dbReference>
<dbReference type="GO" id="GO:0006275">
    <property type="term" value="P:regulation of DNA replication"/>
    <property type="evidence" value="ECO:0007669"/>
    <property type="project" value="InterPro"/>
</dbReference>
<reference evidence="3" key="1">
    <citation type="journal article" date="2014" name="Front. Microbiol.">
        <title>High frequency of phylogenetically diverse reductive dehalogenase-homologous genes in deep subseafloor sedimentary metagenomes.</title>
        <authorList>
            <person name="Kawai M."/>
            <person name="Futagami T."/>
            <person name="Toyoda A."/>
            <person name="Takaki Y."/>
            <person name="Nishi S."/>
            <person name="Hori S."/>
            <person name="Arai W."/>
            <person name="Tsubouchi T."/>
            <person name="Morono Y."/>
            <person name="Uchiyama I."/>
            <person name="Ito T."/>
            <person name="Fujiyama A."/>
            <person name="Inagaki F."/>
            <person name="Takami H."/>
        </authorList>
    </citation>
    <scope>NUCLEOTIDE SEQUENCE</scope>
    <source>
        <strain evidence="3">Expedition CK06-06</strain>
    </source>
</reference>
<dbReference type="AlphaFoldDB" id="X1LGM3"/>
<dbReference type="SMART" id="SM00760">
    <property type="entry name" value="Bac_DnaA_C"/>
    <property type="match status" value="1"/>
</dbReference>
<dbReference type="SMART" id="SM01321">
    <property type="entry name" value="Y1_Tnp"/>
    <property type="match status" value="1"/>
</dbReference>
<feature type="domain" description="Chromosomal replication initiator DnaA C-terminal" evidence="1">
    <location>
        <begin position="212"/>
        <end position="277"/>
    </location>
</feature>
<dbReference type="PANTHER" id="PTHR34322">
    <property type="entry name" value="TRANSPOSASE, Y1_TNP DOMAIN-CONTAINING"/>
    <property type="match status" value="1"/>
</dbReference>
<dbReference type="GO" id="GO:0043565">
    <property type="term" value="F:sequence-specific DNA binding"/>
    <property type="evidence" value="ECO:0007669"/>
    <property type="project" value="InterPro"/>
</dbReference>
<dbReference type="PANTHER" id="PTHR34322:SF2">
    <property type="entry name" value="TRANSPOSASE IS200-LIKE DOMAIN-CONTAINING PROTEIN"/>
    <property type="match status" value="1"/>
</dbReference>
<dbReference type="Gene3D" id="3.30.70.1290">
    <property type="entry name" value="Transposase IS200-like"/>
    <property type="match status" value="1"/>
</dbReference>
<dbReference type="SUPFAM" id="SSF48295">
    <property type="entry name" value="TrpR-like"/>
    <property type="match status" value="1"/>
</dbReference>
<proteinExistence type="predicted"/>
<accession>X1LGM3</accession>
<dbReference type="InterPro" id="IPR013159">
    <property type="entry name" value="DnaA_C"/>
</dbReference>
<evidence type="ECO:0000259" key="2">
    <source>
        <dbReference type="SMART" id="SM01321"/>
    </source>
</evidence>
<sequence>GLNSPLKIFYSDQDKEVFLKKLKEMLIKYSMICHTYCLMDNHYHLFIKTTQPNLSQGIHYLNSSYANWFGNKHQIIGPIFQGRFKSILVDADNYALILSAYIHLNPLRAGTIRQLEDYPWSSYLDYLNLRKSDISNIDPSFVLNLIDDNTFKSIKKYREYVIKYQDMEDPLKRSYHHIALGSETFIEKIKEKIENLGRRREIPSIRTISKYDVDIIITKMSQVLNIERRMIFYKKRGNLNRSLAIYLIKRFTPLSLSKIGELFKMDYSAVSQAAKRFEQK</sequence>
<feature type="domain" description="Transposase IS200-like" evidence="2">
    <location>
        <begin position="4"/>
        <end position="105"/>
    </location>
</feature>
<name>X1LGM3_9ZZZZ</name>
<evidence type="ECO:0008006" key="4">
    <source>
        <dbReference type="Google" id="ProtNLM"/>
    </source>
</evidence>
<dbReference type="InterPro" id="IPR010921">
    <property type="entry name" value="Trp_repressor/repl_initiator"/>
</dbReference>
<dbReference type="GO" id="GO:0004803">
    <property type="term" value="F:transposase activity"/>
    <property type="evidence" value="ECO:0007669"/>
    <property type="project" value="InterPro"/>
</dbReference>
<dbReference type="SUPFAM" id="SSF143422">
    <property type="entry name" value="Transposase IS200-like"/>
    <property type="match status" value="1"/>
</dbReference>
<evidence type="ECO:0000259" key="1">
    <source>
        <dbReference type="SMART" id="SM00760"/>
    </source>
</evidence>
<feature type="non-terminal residue" evidence="3">
    <location>
        <position position="1"/>
    </location>
</feature>
<evidence type="ECO:0000313" key="3">
    <source>
        <dbReference type="EMBL" id="GAI18283.1"/>
    </source>
</evidence>
<dbReference type="GO" id="GO:0005524">
    <property type="term" value="F:ATP binding"/>
    <property type="evidence" value="ECO:0007669"/>
    <property type="project" value="InterPro"/>
</dbReference>
<dbReference type="Gene3D" id="1.10.1750.10">
    <property type="match status" value="1"/>
</dbReference>
<protein>
    <recommendedName>
        <fullName evidence="4">Chromosomal replication initiator DnaA C-terminal domain-containing protein</fullName>
    </recommendedName>
</protein>
<organism evidence="3">
    <name type="scientific">marine sediment metagenome</name>
    <dbReference type="NCBI Taxonomy" id="412755"/>
    <lineage>
        <taxon>unclassified sequences</taxon>
        <taxon>metagenomes</taxon>
        <taxon>ecological metagenomes</taxon>
    </lineage>
</organism>
<dbReference type="InterPro" id="IPR002686">
    <property type="entry name" value="Transposase_17"/>
</dbReference>
<dbReference type="Pfam" id="PF08299">
    <property type="entry name" value="Bac_DnaA_C"/>
    <property type="match status" value="1"/>
</dbReference>
<dbReference type="InterPro" id="IPR036515">
    <property type="entry name" value="Transposase_17_sf"/>
</dbReference>
<dbReference type="GO" id="GO:0006270">
    <property type="term" value="P:DNA replication initiation"/>
    <property type="evidence" value="ECO:0007669"/>
    <property type="project" value="InterPro"/>
</dbReference>
<gene>
    <name evidence="3" type="ORF">S06H3_10006</name>
</gene>
<feature type="non-terminal residue" evidence="3">
    <location>
        <position position="280"/>
    </location>
</feature>